<protein>
    <submittedName>
        <fullName evidence="2">Alpha/beta hydrolase</fullName>
    </submittedName>
</protein>
<dbReference type="AlphaFoldDB" id="A0A095X007"/>
<dbReference type="eggNOG" id="COG0596">
    <property type="taxonomic scope" value="Bacteria"/>
</dbReference>
<dbReference type="EMBL" id="JRMW01000043">
    <property type="protein sequence ID" value="KGF03051.1"/>
    <property type="molecule type" value="Genomic_DNA"/>
</dbReference>
<dbReference type="InterPro" id="IPR029058">
    <property type="entry name" value="AB_hydrolase_fold"/>
</dbReference>
<dbReference type="Proteomes" id="UP000029579">
    <property type="component" value="Unassembled WGS sequence"/>
</dbReference>
<dbReference type="InterPro" id="IPR000073">
    <property type="entry name" value="AB_hydrolase_1"/>
</dbReference>
<proteinExistence type="predicted"/>
<gene>
    <name evidence="2" type="ORF">HMPREF1630_08655</name>
</gene>
<dbReference type="GO" id="GO:0016020">
    <property type="term" value="C:membrane"/>
    <property type="evidence" value="ECO:0007669"/>
    <property type="project" value="TreeGrafter"/>
</dbReference>
<name>A0A095X007_9FIRM</name>
<dbReference type="GO" id="GO:0016787">
    <property type="term" value="F:hydrolase activity"/>
    <property type="evidence" value="ECO:0007669"/>
    <property type="project" value="UniProtKB-KW"/>
</dbReference>
<accession>A0A095X007</accession>
<comment type="caution">
    <text evidence="2">The sequence shown here is derived from an EMBL/GenBank/DDBJ whole genome shotgun (WGS) entry which is preliminary data.</text>
</comment>
<dbReference type="Gene3D" id="3.40.50.1820">
    <property type="entry name" value="alpha/beta hydrolase"/>
    <property type="match status" value="1"/>
</dbReference>
<evidence type="ECO:0000259" key="1">
    <source>
        <dbReference type="Pfam" id="PF00561"/>
    </source>
</evidence>
<dbReference type="Pfam" id="PF00561">
    <property type="entry name" value="Abhydrolase_1"/>
    <property type="match status" value="1"/>
</dbReference>
<organism evidence="2 3">
    <name type="scientific">Anaerococcus lactolyticus S7-1-13</name>
    <dbReference type="NCBI Taxonomy" id="1284686"/>
    <lineage>
        <taxon>Bacteria</taxon>
        <taxon>Bacillati</taxon>
        <taxon>Bacillota</taxon>
        <taxon>Tissierellia</taxon>
        <taxon>Tissierellales</taxon>
        <taxon>Peptoniphilaceae</taxon>
        <taxon>Anaerococcus</taxon>
    </lineage>
</organism>
<dbReference type="InterPro" id="IPR050266">
    <property type="entry name" value="AB_hydrolase_sf"/>
</dbReference>
<dbReference type="PANTHER" id="PTHR43798:SF33">
    <property type="entry name" value="HYDROLASE, PUTATIVE (AFU_ORTHOLOGUE AFUA_2G14860)-RELATED"/>
    <property type="match status" value="1"/>
</dbReference>
<keyword evidence="2" id="KW-0378">Hydrolase</keyword>
<dbReference type="RefSeq" id="WP_037328731.1">
    <property type="nucleotide sequence ID" value="NZ_JRMW01000043.1"/>
</dbReference>
<dbReference type="SUPFAM" id="SSF53474">
    <property type="entry name" value="alpha/beta-Hydrolases"/>
    <property type="match status" value="1"/>
</dbReference>
<evidence type="ECO:0000313" key="2">
    <source>
        <dbReference type="EMBL" id="KGF03051.1"/>
    </source>
</evidence>
<feature type="domain" description="AB hydrolase-1" evidence="1">
    <location>
        <begin position="13"/>
        <end position="110"/>
    </location>
</feature>
<sequence length="247" mass="28037">MNFTCYGEKSNKSILFIHGLASTADLCFKPLLPYLTDYDVIFCELDGHCDSCINDMISMEKTIEDIESFILNELNGELYGLCGFSMGGTLAVDLISRGNIRVEKVLLDAPITVDLGLMAYPCTYAFIIGTNIIKKGKKIPKCLLDLVAGKDNSSIIEMMYAKISKTTIKNVCNYIYHYKFSENLKKYPKPVLFWRGSEEPIPEKSQKNLKKYLPQMTVEVFEGLGHGQFLHESPKEYAERLKKFMDD</sequence>
<dbReference type="OrthoDB" id="1643507at2"/>
<evidence type="ECO:0000313" key="3">
    <source>
        <dbReference type="Proteomes" id="UP000029579"/>
    </source>
</evidence>
<reference evidence="2 3" key="1">
    <citation type="submission" date="2014-07" db="EMBL/GenBank/DDBJ databases">
        <authorList>
            <person name="McCorrison J."/>
            <person name="Sanka R."/>
            <person name="Torralba M."/>
            <person name="Gillis M."/>
            <person name="Haft D.H."/>
            <person name="Methe B."/>
            <person name="Sutton G."/>
            <person name="Nelson K.E."/>
        </authorList>
    </citation>
    <scope>NUCLEOTIDE SEQUENCE [LARGE SCALE GENOMIC DNA]</scope>
    <source>
        <strain evidence="2 3">S7-1-13</strain>
    </source>
</reference>
<dbReference type="PANTHER" id="PTHR43798">
    <property type="entry name" value="MONOACYLGLYCEROL LIPASE"/>
    <property type="match status" value="1"/>
</dbReference>